<organism evidence="2 3">
    <name type="scientific">Lonchura striata</name>
    <name type="common">white-rumped munia</name>
    <dbReference type="NCBI Taxonomy" id="40157"/>
    <lineage>
        <taxon>Eukaryota</taxon>
        <taxon>Metazoa</taxon>
        <taxon>Chordata</taxon>
        <taxon>Craniata</taxon>
        <taxon>Vertebrata</taxon>
        <taxon>Euteleostomi</taxon>
        <taxon>Archelosauria</taxon>
        <taxon>Archosauria</taxon>
        <taxon>Dinosauria</taxon>
        <taxon>Saurischia</taxon>
        <taxon>Theropoda</taxon>
        <taxon>Coelurosauria</taxon>
        <taxon>Aves</taxon>
        <taxon>Neognathae</taxon>
        <taxon>Neoaves</taxon>
        <taxon>Telluraves</taxon>
        <taxon>Australaves</taxon>
        <taxon>Passeriformes</taxon>
        <taxon>Passeroidea</taxon>
        <taxon>Estrildidae</taxon>
        <taxon>Estrildinae</taxon>
        <taxon>Lonchura</taxon>
    </lineage>
</organism>
<comment type="caution">
    <text evidence="2">The sequence shown here is derived from an EMBL/GenBank/DDBJ whole genome shotgun (WGS) entry which is preliminary data.</text>
</comment>
<accession>A0A218USD0</accession>
<reference evidence="2 3" key="1">
    <citation type="submission" date="2017-05" db="EMBL/GenBank/DDBJ databases">
        <title>Genome of assembly of the Bengalese finch, Lonchura striata domestica.</title>
        <authorList>
            <person name="Colquitt B.M."/>
            <person name="Brainard M.S."/>
        </authorList>
    </citation>
    <scope>NUCLEOTIDE SEQUENCE [LARGE SCALE GENOMIC DNA]</scope>
    <source>
        <strain evidence="2">White83orange57</strain>
    </source>
</reference>
<proteinExistence type="predicted"/>
<sequence>MPAALPAGALPAVPALPCALRSQKGGEGFQPGEAALVLQGSLQRLQQEGDPGQNALSRLVLRQGAGADGQLPQVCSSCPHIPAYSQQHSQPLHVRVSVLRRAEPGPAGAAETLHGEPPQRPQQSGVPGVLGHALGGSQLQECQLPAAPAPQAQVLLRHLRGLQHRRGGGVAGSPGSVPL</sequence>
<protein>
    <submittedName>
        <fullName evidence="2">Uncharacterized protein</fullName>
    </submittedName>
</protein>
<dbReference type="Proteomes" id="UP000197619">
    <property type="component" value="Unassembled WGS sequence"/>
</dbReference>
<name>A0A218USD0_9PASE</name>
<gene>
    <name evidence="2" type="ORF">RLOC_00007495</name>
</gene>
<keyword evidence="3" id="KW-1185">Reference proteome</keyword>
<dbReference type="EMBL" id="MUZQ01000150">
    <property type="protein sequence ID" value="OWK56673.1"/>
    <property type="molecule type" value="Genomic_DNA"/>
</dbReference>
<dbReference type="AlphaFoldDB" id="A0A218USD0"/>
<evidence type="ECO:0000313" key="3">
    <source>
        <dbReference type="Proteomes" id="UP000197619"/>
    </source>
</evidence>
<feature type="region of interest" description="Disordered" evidence="1">
    <location>
        <begin position="106"/>
        <end position="132"/>
    </location>
</feature>
<evidence type="ECO:0000256" key="1">
    <source>
        <dbReference type="SAM" id="MobiDB-lite"/>
    </source>
</evidence>
<evidence type="ECO:0000313" key="2">
    <source>
        <dbReference type="EMBL" id="OWK56673.1"/>
    </source>
</evidence>